<protein>
    <submittedName>
        <fullName evidence="1">Glycosyltransferase WbuB</fullName>
    </submittedName>
</protein>
<dbReference type="SUPFAM" id="SSF53756">
    <property type="entry name" value="UDP-Glycosyltransferase/glycogen phosphorylase"/>
    <property type="match status" value="1"/>
</dbReference>
<proteinExistence type="predicted"/>
<evidence type="ECO:0000313" key="1">
    <source>
        <dbReference type="EMBL" id="BDS07660.1"/>
    </source>
</evidence>
<organism evidence="1">
    <name type="scientific">Oceaniferula spumae</name>
    <dbReference type="NCBI Taxonomy" id="2979115"/>
    <lineage>
        <taxon>Bacteria</taxon>
        <taxon>Pseudomonadati</taxon>
        <taxon>Verrucomicrobiota</taxon>
        <taxon>Verrucomicrobiia</taxon>
        <taxon>Verrucomicrobiales</taxon>
        <taxon>Verrucomicrobiaceae</taxon>
        <taxon>Oceaniferula</taxon>
    </lineage>
</organism>
<dbReference type="EMBL" id="AP026866">
    <property type="protein sequence ID" value="BDS07660.1"/>
    <property type="molecule type" value="Genomic_DNA"/>
</dbReference>
<dbReference type="AlphaFoldDB" id="A0AAT9FNR6"/>
<dbReference type="Pfam" id="PF13692">
    <property type="entry name" value="Glyco_trans_1_4"/>
    <property type="match status" value="1"/>
</dbReference>
<dbReference type="KEGG" id="osu:NT6N_27000"/>
<reference evidence="1" key="1">
    <citation type="submission" date="2024-07" db="EMBL/GenBank/DDBJ databases">
        <title>Complete genome sequence of Verrucomicrobiaceae bacterium NT6N.</title>
        <authorList>
            <person name="Huang C."/>
            <person name="Takami H."/>
            <person name="Hamasaki K."/>
        </authorList>
    </citation>
    <scope>NUCLEOTIDE SEQUENCE</scope>
    <source>
        <strain evidence="1">NT6N</strain>
    </source>
</reference>
<dbReference type="GO" id="GO:0016757">
    <property type="term" value="F:glycosyltransferase activity"/>
    <property type="evidence" value="ECO:0007669"/>
    <property type="project" value="TreeGrafter"/>
</dbReference>
<sequence length="429" mass="47160">MHASMHLVIINQYYPPDVAPTGMMLESVVDQLIEMGHEVSVVCSASEGYSGNIKNLGNSDAVASQLNNVDLGRLDLIRVNSTSFGRRAFVGKLVDYLTFYIGVAWKVVNMKRRPDRVIALTTPPFLSVIARAVSKLRGGDHGHWVMDLYPDVMAAHGLLSPNSVSYRILKAIACWGFGGDRCSCVLTLGPDMASRVQPYLPERVPVKWVPLWNSGLGHSPSNDEIMSLRESRGWESNEHVVMYSGNMGLGHSFDEILQVATSDCVQLDSNSPPRDYSSSVVRFAFFGDGKRRGEIAQRIEKNPDCLVELYPYVNSELLDTHLATADVHVVSLRPDWDGTMLPSKLQGIFAAGRPVILIGSEESSIGRWVLESGGGWVVPPGDVQALAIAVEQSRIPAENEQRGKFAREFSEKRFNRAENSHCCAAVLSS</sequence>
<name>A0AAT9FNR6_9BACT</name>
<dbReference type="Gene3D" id="3.40.50.2000">
    <property type="entry name" value="Glycogen Phosphorylase B"/>
    <property type="match status" value="2"/>
</dbReference>
<gene>
    <name evidence="1" type="ORF">NT6N_27000</name>
</gene>
<dbReference type="PANTHER" id="PTHR45947:SF3">
    <property type="entry name" value="SULFOQUINOVOSYL TRANSFERASE SQD2"/>
    <property type="match status" value="1"/>
</dbReference>
<dbReference type="InterPro" id="IPR050194">
    <property type="entry name" value="Glycosyltransferase_grp1"/>
</dbReference>
<accession>A0AAT9FNR6</accession>
<dbReference type="CDD" id="cd03794">
    <property type="entry name" value="GT4_WbuB-like"/>
    <property type="match status" value="1"/>
</dbReference>
<dbReference type="PANTHER" id="PTHR45947">
    <property type="entry name" value="SULFOQUINOVOSYL TRANSFERASE SQD2"/>
    <property type="match status" value="1"/>
</dbReference>